<dbReference type="InterPro" id="IPR047272">
    <property type="entry name" value="S49_SppA_C"/>
</dbReference>
<dbReference type="Pfam" id="PF01343">
    <property type="entry name" value="Peptidase_S49"/>
    <property type="match status" value="2"/>
</dbReference>
<comment type="subcellular location">
    <subcellularLocation>
        <location evidence="1">Membrane</location>
    </subcellularLocation>
</comment>
<comment type="caution">
    <text evidence="9">The sequence shown here is derived from an EMBL/GenBank/DDBJ whole genome shotgun (WGS) entry which is preliminary data.</text>
</comment>
<dbReference type="RefSeq" id="WP_285153148.1">
    <property type="nucleotide sequence ID" value="NZ_JASSPP010000008.1"/>
</dbReference>
<dbReference type="PANTHER" id="PTHR33209">
    <property type="entry name" value="PROTEASE 4"/>
    <property type="match status" value="1"/>
</dbReference>
<keyword evidence="7" id="KW-1133">Transmembrane helix</keyword>
<feature type="domain" description="Peptidase S49" evidence="8">
    <location>
        <begin position="369"/>
        <end position="516"/>
    </location>
</feature>
<keyword evidence="3" id="KW-0645">Protease</keyword>
<dbReference type="PANTHER" id="PTHR33209:SF1">
    <property type="entry name" value="PEPTIDASE S49 DOMAIN-CONTAINING PROTEIN"/>
    <property type="match status" value="1"/>
</dbReference>
<comment type="similarity">
    <text evidence="2">Belongs to the peptidase S49 family.</text>
</comment>
<evidence type="ECO:0000256" key="7">
    <source>
        <dbReference type="SAM" id="Phobius"/>
    </source>
</evidence>
<organism evidence="9 10">
    <name type="scientific">Sneathia sanguinegens</name>
    <dbReference type="NCBI Taxonomy" id="40543"/>
    <lineage>
        <taxon>Bacteria</taxon>
        <taxon>Fusobacteriati</taxon>
        <taxon>Fusobacteriota</taxon>
        <taxon>Fusobacteriia</taxon>
        <taxon>Fusobacteriales</taxon>
        <taxon>Leptotrichiaceae</taxon>
        <taxon>Sneathia</taxon>
    </lineage>
</organism>
<dbReference type="EMBL" id="JASSPP010000008">
    <property type="protein sequence ID" value="MDK9580901.1"/>
    <property type="molecule type" value="Genomic_DNA"/>
</dbReference>
<evidence type="ECO:0000259" key="8">
    <source>
        <dbReference type="Pfam" id="PF01343"/>
    </source>
</evidence>
<evidence type="ECO:0000256" key="3">
    <source>
        <dbReference type="ARBA" id="ARBA00022670"/>
    </source>
</evidence>
<proteinExistence type="inferred from homology"/>
<dbReference type="InterPro" id="IPR029045">
    <property type="entry name" value="ClpP/crotonase-like_dom_sf"/>
</dbReference>
<sequence>MLKNILKNILAFIIFNLKIVYCVAIFFIISLIILSKSSLKSNQKPVISNYKYVVFDIDKVKEENNPTLAFFNDDNINFNTVINSLNNIRLNKNVEALIINLDTLRLSPSQIEEFMKILKKFPMSNKKIYAYGSNIDNVTYRLASVADKIVMPNTLSARLSLNGYYSSQLYFKDIFDKYGVKVEAIHVGSHKSFGEQYYLNKMSDELRSDLTRVFDDRLNNFALNISKNRKLDINTFKNNILDGKYDSISPYTAKDYGLIDEIMDYDMLMEKLNATDDNTISLSDIAQQDMENNSKNTIAIVPLEGNITSSNEDLSDLTLSEKNVRNKFEQIEKNKNIKAVILRINSPGGSALEAEMIHKLIKRYTDTYHIPIYASLSDVAASGGYYIATSAKKIFANEATITGSIGVVSLLPKFDKAFNKFNINSQVIQKGKYAGIYDPSYSLTDDDRTHLQSILQDVYTEFKHRVSVARNIPDEKLEPLAGGRIWLGDEAKNIGLIDDIASLDEVIDIVAKECNLTDYNVTQINTKMDYSNYLDFAKSIFNSNTKLDIYDNIYKKLLFIQNNSLTPLYFNTSLNKLKY</sequence>
<dbReference type="Gene3D" id="3.90.226.10">
    <property type="entry name" value="2-enoyl-CoA Hydratase, Chain A, domain 1"/>
    <property type="match status" value="2"/>
</dbReference>
<dbReference type="Proteomes" id="UP001225134">
    <property type="component" value="Unassembled WGS sequence"/>
</dbReference>
<keyword evidence="4" id="KW-0378">Hydrolase</keyword>
<evidence type="ECO:0000256" key="2">
    <source>
        <dbReference type="ARBA" id="ARBA00008683"/>
    </source>
</evidence>
<dbReference type="CDD" id="cd07018">
    <property type="entry name" value="S49_SppA_67K_type"/>
    <property type="match status" value="1"/>
</dbReference>
<evidence type="ECO:0000256" key="4">
    <source>
        <dbReference type="ARBA" id="ARBA00022801"/>
    </source>
</evidence>
<keyword evidence="10" id="KW-1185">Reference proteome</keyword>
<protein>
    <submittedName>
        <fullName evidence="9">Signal peptide peptidase SppA</fullName>
    </submittedName>
</protein>
<evidence type="ECO:0000313" key="10">
    <source>
        <dbReference type="Proteomes" id="UP001225134"/>
    </source>
</evidence>
<evidence type="ECO:0000256" key="1">
    <source>
        <dbReference type="ARBA" id="ARBA00004370"/>
    </source>
</evidence>
<evidence type="ECO:0000256" key="6">
    <source>
        <dbReference type="ARBA" id="ARBA00023136"/>
    </source>
</evidence>
<keyword evidence="7" id="KW-0812">Transmembrane</keyword>
<reference evidence="9 10" key="1">
    <citation type="submission" date="2023-06" db="EMBL/GenBank/DDBJ databases">
        <title>Antibody response to the Sneathia vaginalis cytopathogenic toxin A during pregnancy.</title>
        <authorList>
            <person name="Mccoy Z.T."/>
            <person name="Serrano M.G."/>
            <person name="Spaine K."/>
            <person name="Edwards D.J."/>
            <person name="Buck G.A."/>
            <person name="Jefferson K."/>
        </authorList>
    </citation>
    <scope>NUCLEOTIDE SEQUENCE [LARGE SCALE GENOMIC DNA]</scope>
    <source>
        <strain evidence="9 10">CCUG 42621</strain>
    </source>
</reference>
<dbReference type="NCBIfam" id="TIGR00706">
    <property type="entry name" value="SppA_dom"/>
    <property type="match status" value="1"/>
</dbReference>
<evidence type="ECO:0000256" key="5">
    <source>
        <dbReference type="ARBA" id="ARBA00022825"/>
    </source>
</evidence>
<dbReference type="InterPro" id="IPR004635">
    <property type="entry name" value="Pept_S49_SppA"/>
</dbReference>
<dbReference type="InterPro" id="IPR047217">
    <property type="entry name" value="S49_SppA_67K_type_N"/>
</dbReference>
<keyword evidence="5" id="KW-0720">Serine protease</keyword>
<dbReference type="SUPFAM" id="SSF52096">
    <property type="entry name" value="ClpP/crotonase"/>
    <property type="match status" value="2"/>
</dbReference>
<dbReference type="PIRSF" id="PIRSF001217">
    <property type="entry name" value="Protease_4_SppA"/>
    <property type="match status" value="1"/>
</dbReference>
<feature type="transmembrane region" description="Helical" evidence="7">
    <location>
        <begin position="9"/>
        <end position="34"/>
    </location>
</feature>
<evidence type="ECO:0000313" key="9">
    <source>
        <dbReference type="EMBL" id="MDK9580901.1"/>
    </source>
</evidence>
<name>A0ABT7HM67_9FUSO</name>
<dbReference type="InterPro" id="IPR004634">
    <property type="entry name" value="Pept_S49_pIV"/>
</dbReference>
<feature type="domain" description="Peptidase S49" evidence="8">
    <location>
        <begin position="124"/>
        <end position="274"/>
    </location>
</feature>
<dbReference type="CDD" id="cd07023">
    <property type="entry name" value="S49_Sppa_N_C"/>
    <property type="match status" value="1"/>
</dbReference>
<dbReference type="InterPro" id="IPR002142">
    <property type="entry name" value="Peptidase_S49"/>
</dbReference>
<accession>A0ABT7HM67</accession>
<keyword evidence="6 7" id="KW-0472">Membrane</keyword>
<dbReference type="Gene3D" id="6.20.330.10">
    <property type="match status" value="1"/>
</dbReference>
<gene>
    <name evidence="9" type="primary">sppA</name>
    <name evidence="9" type="ORF">QQA45_05155</name>
</gene>